<keyword evidence="6 10" id="KW-0368">Histidine biosynthesis</keyword>
<comment type="catalytic activity">
    <reaction evidence="8 10">
        <text>5-[(5-phospho-1-deoxy-D-ribulos-1-ylimino)methylamino]-1-(5-phospho-beta-D-ribosyl)imidazole-4-carboxamide + L-glutamine = D-erythro-1-(imidazol-4-yl)glycerol 3-phosphate + 5-amino-1-(5-phospho-beta-D-ribosyl)imidazole-4-carboxamide + L-glutamate + H(+)</text>
        <dbReference type="Rhea" id="RHEA:24793"/>
        <dbReference type="ChEBI" id="CHEBI:15378"/>
        <dbReference type="ChEBI" id="CHEBI:29985"/>
        <dbReference type="ChEBI" id="CHEBI:58278"/>
        <dbReference type="ChEBI" id="CHEBI:58359"/>
        <dbReference type="ChEBI" id="CHEBI:58475"/>
        <dbReference type="ChEBI" id="CHEBI:58525"/>
        <dbReference type="EC" id="4.3.2.10"/>
    </reaction>
</comment>
<comment type="subunit">
    <text evidence="2 10">Heterodimer of HisH and HisF.</text>
</comment>
<comment type="pathway">
    <text evidence="1 10">Amino-acid biosynthesis; L-histidine biosynthesis; L-histidine from 5-phospho-alpha-D-ribose 1-diphosphate: step 5/9.</text>
</comment>
<keyword evidence="5 10" id="KW-0315">Glutamine amidotransferase</keyword>
<dbReference type="PIRSF" id="PIRSF000495">
    <property type="entry name" value="Amidotransf_hisH"/>
    <property type="match status" value="1"/>
</dbReference>
<feature type="domain" description="Glutamine amidotransferase" evidence="11">
    <location>
        <begin position="20"/>
        <end position="196"/>
    </location>
</feature>
<evidence type="ECO:0000256" key="10">
    <source>
        <dbReference type="HAMAP-Rule" id="MF_00278"/>
    </source>
</evidence>
<dbReference type="InterPro" id="IPR010139">
    <property type="entry name" value="Imidazole-glycPsynth_HisH"/>
</dbReference>
<evidence type="ECO:0000256" key="7">
    <source>
        <dbReference type="ARBA" id="ARBA00023239"/>
    </source>
</evidence>
<dbReference type="InterPro" id="IPR029062">
    <property type="entry name" value="Class_I_gatase-like"/>
</dbReference>
<dbReference type="SUPFAM" id="SSF52317">
    <property type="entry name" value="Class I glutamine amidotransferase-like"/>
    <property type="match status" value="1"/>
</dbReference>
<sequence>MVTVAIVHLGAGNTASVQFALERLGADVLITADPAAIAAADRVILPGVGAAAFAMGRMNDLGLTQVLRDFSRPLLGVCLGQQLLFETSEEGDPVPLLGFIPGTVCRLNVRPDLPVPHMGWSRLNITRPDPLLAGVGDGAYAYFVHSYVCPDTDATLACADYGTEVPAVVRTGNRWGCQFHPERSAEAGARILKNFLELSVA</sequence>
<dbReference type="InterPro" id="IPR017926">
    <property type="entry name" value="GATASE"/>
</dbReference>
<gene>
    <name evidence="10 12" type="primary">hisH</name>
    <name evidence="12" type="ORF">JIP62_08190</name>
</gene>
<dbReference type="EC" id="4.3.2.10" evidence="10"/>
<dbReference type="HAMAP" id="MF_00278">
    <property type="entry name" value="HisH"/>
    <property type="match status" value="1"/>
</dbReference>
<keyword evidence="3 10" id="KW-0028">Amino-acid biosynthesis</keyword>
<dbReference type="PANTHER" id="PTHR42701">
    <property type="entry name" value="IMIDAZOLE GLYCEROL PHOSPHATE SYNTHASE SUBUNIT HISH"/>
    <property type="match status" value="1"/>
</dbReference>
<dbReference type="NCBIfam" id="TIGR01855">
    <property type="entry name" value="IMP_synth_hisH"/>
    <property type="match status" value="1"/>
</dbReference>
<dbReference type="Proteomes" id="UP000595448">
    <property type="component" value="Chromosome"/>
</dbReference>
<name>A0ABX7BTI3_9CAUL</name>
<dbReference type="EMBL" id="CP067977">
    <property type="protein sequence ID" value="QQQ20058.1"/>
    <property type="molecule type" value="Genomic_DNA"/>
</dbReference>
<feature type="active site" evidence="10">
    <location>
        <position position="180"/>
    </location>
</feature>
<evidence type="ECO:0000256" key="9">
    <source>
        <dbReference type="ARBA" id="ARBA00049534"/>
    </source>
</evidence>
<dbReference type="Pfam" id="PF00117">
    <property type="entry name" value="GATase"/>
    <property type="match status" value="1"/>
</dbReference>
<evidence type="ECO:0000313" key="12">
    <source>
        <dbReference type="EMBL" id="QQQ20058.1"/>
    </source>
</evidence>
<feature type="active site" description="Nucleophile" evidence="10">
    <location>
        <position position="78"/>
    </location>
</feature>
<evidence type="ECO:0000256" key="2">
    <source>
        <dbReference type="ARBA" id="ARBA00011152"/>
    </source>
</evidence>
<comment type="catalytic activity">
    <reaction evidence="9 10">
        <text>L-glutamine + H2O = L-glutamate + NH4(+)</text>
        <dbReference type="Rhea" id="RHEA:15889"/>
        <dbReference type="ChEBI" id="CHEBI:15377"/>
        <dbReference type="ChEBI" id="CHEBI:28938"/>
        <dbReference type="ChEBI" id="CHEBI:29985"/>
        <dbReference type="ChEBI" id="CHEBI:58359"/>
        <dbReference type="EC" id="3.5.1.2"/>
    </reaction>
</comment>
<keyword evidence="7 10" id="KW-0456">Lyase</keyword>
<comment type="function">
    <text evidence="10">IGPS catalyzes the conversion of PRFAR and glutamine to IGP, AICAR and glutamate. The HisH subunit catalyzes the hydrolysis of glutamine to glutamate and ammonia as part of the synthesis of IGP and AICAR. The resulting ammonia molecule is channeled to the active site of HisF.</text>
</comment>
<evidence type="ECO:0000256" key="5">
    <source>
        <dbReference type="ARBA" id="ARBA00022962"/>
    </source>
</evidence>
<dbReference type="PROSITE" id="PS51273">
    <property type="entry name" value="GATASE_TYPE_1"/>
    <property type="match status" value="1"/>
</dbReference>
<evidence type="ECO:0000256" key="6">
    <source>
        <dbReference type="ARBA" id="ARBA00023102"/>
    </source>
</evidence>
<evidence type="ECO:0000256" key="1">
    <source>
        <dbReference type="ARBA" id="ARBA00005091"/>
    </source>
</evidence>
<keyword evidence="13" id="KW-1185">Reference proteome</keyword>
<keyword evidence="10" id="KW-0963">Cytoplasm</keyword>
<comment type="subcellular location">
    <subcellularLocation>
        <location evidence="10">Cytoplasm</location>
    </subcellularLocation>
</comment>
<dbReference type="PANTHER" id="PTHR42701:SF1">
    <property type="entry name" value="IMIDAZOLE GLYCEROL PHOSPHATE SYNTHASE SUBUNIT HISH"/>
    <property type="match status" value="1"/>
</dbReference>
<dbReference type="CDD" id="cd01748">
    <property type="entry name" value="GATase1_IGP_Synthase"/>
    <property type="match status" value="1"/>
</dbReference>
<evidence type="ECO:0000256" key="8">
    <source>
        <dbReference type="ARBA" id="ARBA00047838"/>
    </source>
</evidence>
<feature type="active site" evidence="10">
    <location>
        <position position="182"/>
    </location>
</feature>
<proteinExistence type="inferred from homology"/>
<evidence type="ECO:0000256" key="3">
    <source>
        <dbReference type="ARBA" id="ARBA00022605"/>
    </source>
</evidence>
<keyword evidence="4 10" id="KW-0378">Hydrolase</keyword>
<evidence type="ECO:0000259" key="11">
    <source>
        <dbReference type="Pfam" id="PF00117"/>
    </source>
</evidence>
<organism evidence="12 13">
    <name type="scientific">Brevundimonas vitisensis</name>
    <dbReference type="NCBI Taxonomy" id="2800818"/>
    <lineage>
        <taxon>Bacteria</taxon>
        <taxon>Pseudomonadati</taxon>
        <taxon>Pseudomonadota</taxon>
        <taxon>Alphaproteobacteria</taxon>
        <taxon>Caulobacterales</taxon>
        <taxon>Caulobacteraceae</taxon>
        <taxon>Brevundimonas</taxon>
    </lineage>
</organism>
<reference evidence="12 13" key="1">
    <citation type="submission" date="2021-01" db="EMBL/GenBank/DDBJ databases">
        <title>Brevundimonas vitis sp. nov., an bacterium isolated from grape (Vitis vinifera).</title>
        <authorList>
            <person name="Jiang L."/>
            <person name="Lee J."/>
        </authorList>
    </citation>
    <scope>NUCLEOTIDE SEQUENCE [LARGE SCALE GENOMIC DNA]</scope>
    <source>
        <strain evidence="12 13">GRTSA-9</strain>
    </source>
</reference>
<protein>
    <recommendedName>
        <fullName evidence="10">Imidazole glycerol phosphate synthase subunit HisH</fullName>
        <ecNumber evidence="10">4.3.2.10</ecNumber>
    </recommendedName>
    <alternativeName>
        <fullName evidence="10">IGP synthase glutaminase subunit</fullName>
        <ecNumber evidence="10">3.5.1.2</ecNumber>
    </alternativeName>
    <alternativeName>
        <fullName evidence="10">IGP synthase subunit HisH</fullName>
    </alternativeName>
    <alternativeName>
        <fullName evidence="10">ImGP synthase subunit HisH</fullName>
        <shortName evidence="10">IGPS subunit HisH</shortName>
    </alternativeName>
</protein>
<dbReference type="Gene3D" id="3.40.50.880">
    <property type="match status" value="1"/>
</dbReference>
<evidence type="ECO:0000313" key="13">
    <source>
        <dbReference type="Proteomes" id="UP000595448"/>
    </source>
</evidence>
<evidence type="ECO:0000256" key="4">
    <source>
        <dbReference type="ARBA" id="ARBA00022801"/>
    </source>
</evidence>
<dbReference type="EC" id="3.5.1.2" evidence="10"/>
<accession>A0ABX7BTI3</accession>